<evidence type="ECO:0000313" key="3">
    <source>
        <dbReference type="Proteomes" id="UP000006755"/>
    </source>
</evidence>
<organism evidence="2 3">
    <name type="scientific">Gallaecimonas xiamenensis 3-C-1</name>
    <dbReference type="NCBI Taxonomy" id="745411"/>
    <lineage>
        <taxon>Bacteria</taxon>
        <taxon>Pseudomonadati</taxon>
        <taxon>Pseudomonadota</taxon>
        <taxon>Gammaproteobacteria</taxon>
        <taxon>Enterobacterales</taxon>
        <taxon>Gallaecimonadaceae</taxon>
        <taxon>Gallaecimonas</taxon>
    </lineage>
</organism>
<dbReference type="Proteomes" id="UP000006755">
    <property type="component" value="Unassembled WGS sequence"/>
</dbReference>
<reference evidence="2 3" key="1">
    <citation type="journal article" date="2012" name="J. Bacteriol.">
        <title>Genome Sequence of Gallaecimonas xiamenensis Type Strain 3-C-1.</title>
        <authorList>
            <person name="Lai Q."/>
            <person name="Wang L."/>
            <person name="Wang W."/>
            <person name="Shao Z."/>
        </authorList>
    </citation>
    <scope>NUCLEOTIDE SEQUENCE [LARGE SCALE GENOMIC DNA]</scope>
    <source>
        <strain evidence="2 3">3-C-1</strain>
    </source>
</reference>
<feature type="domain" description="Ysc84 actin-binding" evidence="1">
    <location>
        <begin position="91"/>
        <end position="170"/>
    </location>
</feature>
<comment type="caution">
    <text evidence="2">The sequence shown here is derived from an EMBL/GenBank/DDBJ whole genome shotgun (WGS) entry which is preliminary data.</text>
</comment>
<protein>
    <recommendedName>
        <fullName evidence="1">Ysc84 actin-binding domain-containing protein</fullName>
    </recommendedName>
</protein>
<evidence type="ECO:0000259" key="1">
    <source>
        <dbReference type="Pfam" id="PF04366"/>
    </source>
</evidence>
<dbReference type="InterPro" id="IPR007461">
    <property type="entry name" value="Ysc84_actin-binding"/>
</dbReference>
<dbReference type="Pfam" id="PF04366">
    <property type="entry name" value="Ysc84"/>
    <property type="match status" value="1"/>
</dbReference>
<gene>
    <name evidence="2" type="ORF">B3C1_02485</name>
</gene>
<dbReference type="eggNOG" id="COG2930">
    <property type="taxonomic scope" value="Bacteria"/>
</dbReference>
<dbReference type="RefSeq" id="WP_008482688.1">
    <property type="nucleotide sequence ID" value="NZ_AMRI01000003.1"/>
</dbReference>
<sequence length="175" mass="18689">MRLWLLIVLCFSCGYLPRGNCAEVQQLEADTAMAIKAFLQTDPGLKAFFNRAHGYAVFPKVAKGGLIVGGAYGEGLVFVKRKLVGKSRLKQLTLGFQIGGQTYSQIVFFKSADAFERFTKGELAFGAQASAVALDAGAGTSADYENGVSVFTMALGGLMYEASLSGQVFTYQALP</sequence>
<dbReference type="STRING" id="745411.B3C1_02485"/>
<accession>K2J231</accession>
<proteinExistence type="predicted"/>
<dbReference type="CDD" id="cd11524">
    <property type="entry name" value="SYLF"/>
    <property type="match status" value="1"/>
</dbReference>
<keyword evidence="3" id="KW-1185">Reference proteome</keyword>
<name>K2J231_9GAMM</name>
<dbReference type="PATRIC" id="fig|745411.4.peg.487"/>
<evidence type="ECO:0000313" key="2">
    <source>
        <dbReference type="EMBL" id="EKE77036.1"/>
    </source>
</evidence>
<dbReference type="EMBL" id="AMRI01000003">
    <property type="protein sequence ID" value="EKE77036.1"/>
    <property type="molecule type" value="Genomic_DNA"/>
</dbReference>
<dbReference type="AlphaFoldDB" id="K2J231"/>